<sequence length="57" mass="6393">MLIDKLLTDSNISQAGYDSVGAWQNGGHITHPVNCYRHAELLLPSTRLDRFQAPKRS</sequence>
<dbReference type="HOGENOM" id="CLU_2993341_0_0_6"/>
<proteinExistence type="predicted"/>
<reference evidence="1 2" key="1">
    <citation type="journal article" date="2012" name="J. Bacteriol.">
        <title>Complete Genome Sequence of the Naphthalene-Degrading Pseudomonas putida Strain ND6.</title>
        <authorList>
            <person name="Li S."/>
            <person name="Zhao H."/>
            <person name="Li Y."/>
            <person name="Niu S."/>
            <person name="Cai B."/>
        </authorList>
    </citation>
    <scope>NUCLEOTIDE SEQUENCE [LARGE SCALE GENOMIC DNA]</scope>
    <source>
        <strain evidence="1 2">ND6</strain>
    </source>
</reference>
<name>I3UZ22_PSEPU</name>
<evidence type="ECO:0000313" key="2">
    <source>
        <dbReference type="Proteomes" id="UP000005268"/>
    </source>
</evidence>
<organism evidence="1 2">
    <name type="scientific">Pseudomonas putida ND6</name>
    <dbReference type="NCBI Taxonomy" id="231023"/>
    <lineage>
        <taxon>Bacteria</taxon>
        <taxon>Pseudomonadati</taxon>
        <taxon>Pseudomonadota</taxon>
        <taxon>Gammaproteobacteria</taxon>
        <taxon>Pseudomonadales</taxon>
        <taxon>Pseudomonadaceae</taxon>
        <taxon>Pseudomonas</taxon>
    </lineage>
</organism>
<dbReference type="Proteomes" id="UP000005268">
    <property type="component" value="Chromosome"/>
</dbReference>
<dbReference type="EMBL" id="CP003588">
    <property type="protein sequence ID" value="AFK70743.1"/>
    <property type="molecule type" value="Genomic_DNA"/>
</dbReference>
<accession>I3UZ22</accession>
<protein>
    <submittedName>
        <fullName evidence="1">Uncharacterized protein</fullName>
    </submittedName>
</protein>
<dbReference type="KEGG" id="ppi:YSA_07344"/>
<evidence type="ECO:0000313" key="1">
    <source>
        <dbReference type="EMBL" id="AFK70743.1"/>
    </source>
</evidence>
<dbReference type="AlphaFoldDB" id="I3UZ22"/>
<gene>
    <name evidence="1" type="ORF">YSA_07344</name>
</gene>